<dbReference type="RefSeq" id="WP_094379693.1">
    <property type="nucleotide sequence ID" value="NZ_NOKA02000003.1"/>
</dbReference>
<dbReference type="Pfam" id="PF02108">
    <property type="entry name" value="FliH"/>
    <property type="match status" value="1"/>
</dbReference>
<dbReference type="InterPro" id="IPR018035">
    <property type="entry name" value="Flagellar_FliH/T3SS_HrpE"/>
</dbReference>
<evidence type="ECO:0000256" key="5">
    <source>
        <dbReference type="ARBA" id="ARBA00022927"/>
    </source>
</evidence>
<accession>A0A255I4K9</accession>
<comment type="function">
    <text evidence="1">Needed for flagellar regrowth and assembly.</text>
</comment>
<evidence type="ECO:0000256" key="4">
    <source>
        <dbReference type="ARBA" id="ARBA00022795"/>
    </source>
</evidence>
<keyword evidence="9" id="KW-0969">Cilium</keyword>
<organism evidence="9 12">
    <name type="scientific">Lachnotalea glycerini</name>
    <dbReference type="NCBI Taxonomy" id="1763509"/>
    <lineage>
        <taxon>Bacteria</taxon>
        <taxon>Bacillati</taxon>
        <taxon>Bacillota</taxon>
        <taxon>Clostridia</taxon>
        <taxon>Lachnospirales</taxon>
        <taxon>Lachnospiraceae</taxon>
        <taxon>Lachnotalea</taxon>
    </lineage>
</organism>
<keyword evidence="9" id="KW-0282">Flagellum</keyword>
<evidence type="ECO:0000313" key="9">
    <source>
        <dbReference type="EMBL" id="PXV93503.1"/>
    </source>
</evidence>
<keyword evidence="4" id="KW-1005">Bacterial flagellum biogenesis</keyword>
<dbReference type="PANTHER" id="PTHR34982">
    <property type="entry name" value="YOP PROTEINS TRANSLOCATION PROTEIN L"/>
    <property type="match status" value="1"/>
</dbReference>
<keyword evidence="11" id="KW-1185">Reference proteome</keyword>
<feature type="domain" description="Flagellar assembly protein FliH/Type III secretion system HrpE" evidence="8">
    <location>
        <begin position="126"/>
        <end position="254"/>
    </location>
</feature>
<dbReference type="PANTHER" id="PTHR34982:SF1">
    <property type="entry name" value="FLAGELLAR ASSEMBLY PROTEIN FLIH"/>
    <property type="match status" value="1"/>
</dbReference>
<keyword evidence="9" id="KW-0966">Cell projection</keyword>
<dbReference type="GO" id="GO:0015031">
    <property type="term" value="P:protein transport"/>
    <property type="evidence" value="ECO:0007669"/>
    <property type="project" value="UniProtKB-KW"/>
</dbReference>
<keyword evidence="6" id="KW-1006">Bacterial flagellum protein export</keyword>
<proteinExistence type="inferred from homology"/>
<dbReference type="InterPro" id="IPR051472">
    <property type="entry name" value="T3SS_Stator/FliH"/>
</dbReference>
<sequence length="265" mass="30242">MSNLFKYHMVQCDADKKVIDYNDLIAEKLSKLQNNSEHSNDEKNGVDEAGFKAGLLAREVEINEETGSLEPEITPEEILKNANEEASQILEEAKKQAEELKQQAYQESSKQGYDDGYKQSMSDLDQEKDKLEAQRKKLTNEYNEQLKEMEPLLVDAITTIVQNVFKVKFEDNRNMIVHLLKIALSQIDGSKEFYVKVSKTDYPFVLKYKEVLEKTVVKAASIEIMEDITLSKNQCLIETDGGVFDCSLDVQLDNLVKTLKILSRS</sequence>
<dbReference type="EMBL" id="QICS01000002">
    <property type="protein sequence ID" value="PXV93503.1"/>
    <property type="molecule type" value="Genomic_DNA"/>
</dbReference>
<name>A0A255I4K9_9FIRM</name>
<dbReference type="EMBL" id="NOKA02000003">
    <property type="protein sequence ID" value="RDY32466.1"/>
    <property type="molecule type" value="Genomic_DNA"/>
</dbReference>
<dbReference type="AlphaFoldDB" id="A0A255I4K9"/>
<reference evidence="10" key="3">
    <citation type="submission" date="2018-07" db="EMBL/GenBank/DDBJ databases">
        <authorList>
            <person name="Quirk P.G."/>
            <person name="Krulwich T.A."/>
        </authorList>
    </citation>
    <scope>NUCLEOTIDE SEQUENCE</scope>
    <source>
        <strain evidence="10">CCRI-19302</strain>
    </source>
</reference>
<keyword evidence="5" id="KW-0653">Protein transport</keyword>
<comment type="caution">
    <text evidence="9">The sequence shown here is derived from an EMBL/GenBank/DDBJ whole genome shotgun (WGS) entry which is preliminary data.</text>
</comment>
<dbReference type="GO" id="GO:0005829">
    <property type="term" value="C:cytosol"/>
    <property type="evidence" value="ECO:0007669"/>
    <property type="project" value="TreeGrafter"/>
</dbReference>
<dbReference type="Proteomes" id="UP000216411">
    <property type="component" value="Unassembled WGS sequence"/>
</dbReference>
<reference evidence="10 11" key="1">
    <citation type="journal article" date="2017" name="Genome Announc.">
        <title>Draft Genome Sequence of a Sporulating and Motile Strain of Lachnotalea glycerini Isolated from Water in Quebec City, Canada.</title>
        <authorList>
            <person name="Maheux A.F."/>
            <person name="Boudreau D.K."/>
            <person name="Berube E."/>
            <person name="Boissinot M."/>
            <person name="Raymond F."/>
            <person name="Brodeur S."/>
            <person name="Corbeil J."/>
            <person name="Isabel S."/>
            <person name="Omar R.F."/>
            <person name="Bergeron M.G."/>
        </authorList>
    </citation>
    <scope>NUCLEOTIDE SEQUENCE [LARGE SCALE GENOMIC DNA]</scope>
    <source>
        <strain evidence="10 11">CCRI-19302</strain>
    </source>
</reference>
<evidence type="ECO:0000256" key="3">
    <source>
        <dbReference type="ARBA" id="ARBA00022448"/>
    </source>
</evidence>
<evidence type="ECO:0000256" key="1">
    <source>
        <dbReference type="ARBA" id="ARBA00003041"/>
    </source>
</evidence>
<gene>
    <name evidence="9" type="ORF">C8E03_102271</name>
    <name evidence="10" type="ORF">CG710_003280</name>
</gene>
<evidence type="ECO:0000313" key="10">
    <source>
        <dbReference type="EMBL" id="RDY32466.1"/>
    </source>
</evidence>
<comment type="similarity">
    <text evidence="2">Belongs to the FliH family.</text>
</comment>
<evidence type="ECO:0000313" key="12">
    <source>
        <dbReference type="Proteomes" id="UP000247523"/>
    </source>
</evidence>
<feature type="region of interest" description="Disordered" evidence="7">
    <location>
        <begin position="100"/>
        <end position="128"/>
    </location>
</feature>
<evidence type="ECO:0000256" key="7">
    <source>
        <dbReference type="SAM" id="MobiDB-lite"/>
    </source>
</evidence>
<evidence type="ECO:0000256" key="2">
    <source>
        <dbReference type="ARBA" id="ARBA00006602"/>
    </source>
</evidence>
<evidence type="ECO:0000313" key="11">
    <source>
        <dbReference type="Proteomes" id="UP000216411"/>
    </source>
</evidence>
<dbReference type="GO" id="GO:0044781">
    <property type="term" value="P:bacterial-type flagellum organization"/>
    <property type="evidence" value="ECO:0007669"/>
    <property type="project" value="UniProtKB-KW"/>
</dbReference>
<dbReference type="Proteomes" id="UP000247523">
    <property type="component" value="Unassembled WGS sequence"/>
</dbReference>
<evidence type="ECO:0000256" key="6">
    <source>
        <dbReference type="ARBA" id="ARBA00023225"/>
    </source>
</evidence>
<dbReference type="OrthoDB" id="9786341at2"/>
<protein>
    <submittedName>
        <fullName evidence="9">Flagellar assembly protein FliH</fullName>
    </submittedName>
</protein>
<reference evidence="9 12" key="2">
    <citation type="submission" date="2018-05" db="EMBL/GenBank/DDBJ databases">
        <title>Genomic Encyclopedia of Type Strains, Phase IV (KMG-IV): sequencing the most valuable type-strain genomes for metagenomic binning, comparative biology and taxonomic classification.</title>
        <authorList>
            <person name="Goeker M."/>
        </authorList>
    </citation>
    <scope>NUCLEOTIDE SEQUENCE [LARGE SCALE GENOMIC DNA]</scope>
    <source>
        <strain evidence="9 12">DSM 28816</strain>
    </source>
</reference>
<evidence type="ECO:0000259" key="8">
    <source>
        <dbReference type="Pfam" id="PF02108"/>
    </source>
</evidence>
<keyword evidence="3" id="KW-0813">Transport</keyword>